<dbReference type="eggNOG" id="COG3567">
    <property type="taxonomic scope" value="Bacteria"/>
</dbReference>
<proteinExistence type="predicted"/>
<dbReference type="NCBIfam" id="TIGR01555">
    <property type="entry name" value="phge_rel_HI1409"/>
    <property type="match status" value="1"/>
</dbReference>
<sequence length="474" mass="52752">MSRKRHARHQAKNHAIRQHTVDGYENLTARLGIRAPNLSSDGTYFPSFTSRNRTLVEFAYRSSWLIGAAVDTIADDMTKKGVSITSQVAPQARGRLEGRWEALALWNALNDTLKWSRLYGGAISVILIDGQDMSQPLRMETIGRDAFKGVLPLDRWMLNLTSTEIITDLGPDLGKPRFYEVVGTAQGIPGWKIHHSRVIRMDGIGLPYQQAYTENGWGMSVIERIYDRLLAYDSASTGVAQLIHKAHLRTYSIDKLREILGMGGELEAGLMKHLDMIRLFQSIEGMTIMDTQDEFQTHSYSFSGLSDVLAQFAQQIAGASGIPLVRLFGQSPAGFSTGETDLANYYDNVSTLQARRLRRPVRRLFEILHRSEFGTPLPDDFAFEFTPLWQMKETDRATVALNTIEALSKAVENDLMPLHVARAELRDAAKMTGIGANISDEDIEDAKDIDPPASGDFHAPDLDATGKALRDPTA</sequence>
<dbReference type="RefSeq" id="WP_011411639.1">
    <property type="nucleotide sequence ID" value="NC_007712.1"/>
</dbReference>
<evidence type="ECO:0000313" key="4">
    <source>
        <dbReference type="Proteomes" id="UP000001932"/>
    </source>
</evidence>
<accession>Q2NRY1</accession>
<dbReference type="STRING" id="343509.SG1819"/>
<evidence type="ECO:0000313" key="3">
    <source>
        <dbReference type="EMBL" id="BAE75094.1"/>
    </source>
</evidence>
<feature type="domain" description="Anti-CBASS protein Acb1-like N-terminal" evidence="2">
    <location>
        <begin position="59"/>
        <end position="408"/>
    </location>
</feature>
<keyword evidence="4" id="KW-1185">Reference proteome</keyword>
<dbReference type="AlphaFoldDB" id="Q2NRY1"/>
<dbReference type="HOGENOM" id="CLU_027488_2_1_6"/>
<evidence type="ECO:0000259" key="2">
    <source>
        <dbReference type="Pfam" id="PF06381"/>
    </source>
</evidence>
<evidence type="ECO:0000256" key="1">
    <source>
        <dbReference type="SAM" id="MobiDB-lite"/>
    </source>
</evidence>
<protein>
    <submittedName>
        <fullName evidence="3">Hypothetical phage protein</fullName>
    </submittedName>
</protein>
<dbReference type="KEGG" id="sgl:SG1819"/>
<dbReference type="Proteomes" id="UP000001932">
    <property type="component" value="Chromosome"/>
</dbReference>
<dbReference type="InterPro" id="IPR006445">
    <property type="entry name" value="Phage-assoc_HI1409"/>
</dbReference>
<name>Q2NRY1_SODGM</name>
<gene>
    <name evidence="3" type="ordered locus">SG1819</name>
</gene>
<feature type="region of interest" description="Disordered" evidence="1">
    <location>
        <begin position="442"/>
        <end position="474"/>
    </location>
</feature>
<dbReference type="EMBL" id="AP008232">
    <property type="protein sequence ID" value="BAE75094.1"/>
    <property type="molecule type" value="Genomic_DNA"/>
</dbReference>
<dbReference type="OrthoDB" id="2019396at2"/>
<organism evidence="3 4">
    <name type="scientific">Sodalis glossinidius (strain morsitans)</name>
    <dbReference type="NCBI Taxonomy" id="343509"/>
    <lineage>
        <taxon>Bacteria</taxon>
        <taxon>Pseudomonadati</taxon>
        <taxon>Pseudomonadota</taxon>
        <taxon>Gammaproteobacteria</taxon>
        <taxon>Enterobacterales</taxon>
        <taxon>Bruguierivoracaceae</taxon>
        <taxon>Sodalis</taxon>
    </lineage>
</organism>
<dbReference type="Pfam" id="PF06381">
    <property type="entry name" value="Phage_portal_3"/>
    <property type="match status" value="1"/>
</dbReference>
<dbReference type="BioCyc" id="SGLO343509:SGP1_RS16410-MONOMER"/>
<dbReference type="InterPro" id="IPR024459">
    <property type="entry name" value="Acb1-like_N"/>
</dbReference>
<reference evidence="3 4" key="1">
    <citation type="journal article" date="2006" name="Genome Res.">
        <title>Massive genome erosion and functional adaptations provide insights into the symbiotic lifestyle of Sodalis glossinidius in the tsetse host.</title>
        <authorList>
            <person name="Toh H."/>
            <person name="Weiss B.L."/>
            <person name="Perkin S.A.H."/>
            <person name="Yamashita A."/>
            <person name="Oshima K."/>
            <person name="Hattori M."/>
            <person name="Aksoy S."/>
        </authorList>
    </citation>
    <scope>NUCLEOTIDE SEQUENCE [LARGE SCALE GENOMIC DNA]</scope>
    <source>
        <strain evidence="4">morsitans</strain>
    </source>
</reference>